<proteinExistence type="predicted"/>
<comment type="caution">
    <text evidence="2">The sequence shown here is derived from an EMBL/GenBank/DDBJ whole genome shotgun (WGS) entry which is preliminary data.</text>
</comment>
<keyword evidence="3" id="KW-1185">Reference proteome</keyword>
<protein>
    <submittedName>
        <fullName evidence="2">Uncharacterized protein</fullName>
    </submittedName>
</protein>
<dbReference type="AlphaFoldDB" id="A0A9Q1JTW6"/>
<evidence type="ECO:0000256" key="1">
    <source>
        <dbReference type="SAM" id="MobiDB-lite"/>
    </source>
</evidence>
<evidence type="ECO:0000313" key="2">
    <source>
        <dbReference type="EMBL" id="KAJ8430878.1"/>
    </source>
</evidence>
<gene>
    <name evidence="2" type="ORF">Cgig2_011341</name>
</gene>
<dbReference type="Proteomes" id="UP001153076">
    <property type="component" value="Unassembled WGS sequence"/>
</dbReference>
<evidence type="ECO:0000313" key="3">
    <source>
        <dbReference type="Proteomes" id="UP001153076"/>
    </source>
</evidence>
<feature type="compositionally biased region" description="Acidic residues" evidence="1">
    <location>
        <begin position="1"/>
        <end position="16"/>
    </location>
</feature>
<dbReference type="EMBL" id="JAKOGI010000745">
    <property type="protein sequence ID" value="KAJ8430878.1"/>
    <property type="molecule type" value="Genomic_DNA"/>
</dbReference>
<dbReference type="OrthoDB" id="1712654at2759"/>
<feature type="region of interest" description="Disordered" evidence="1">
    <location>
        <begin position="1"/>
        <end position="20"/>
    </location>
</feature>
<organism evidence="2 3">
    <name type="scientific">Carnegiea gigantea</name>
    <dbReference type="NCBI Taxonomy" id="171969"/>
    <lineage>
        <taxon>Eukaryota</taxon>
        <taxon>Viridiplantae</taxon>
        <taxon>Streptophyta</taxon>
        <taxon>Embryophyta</taxon>
        <taxon>Tracheophyta</taxon>
        <taxon>Spermatophyta</taxon>
        <taxon>Magnoliopsida</taxon>
        <taxon>eudicotyledons</taxon>
        <taxon>Gunneridae</taxon>
        <taxon>Pentapetalae</taxon>
        <taxon>Caryophyllales</taxon>
        <taxon>Cactineae</taxon>
        <taxon>Cactaceae</taxon>
        <taxon>Cactoideae</taxon>
        <taxon>Echinocereeae</taxon>
        <taxon>Carnegiea</taxon>
    </lineage>
</organism>
<sequence length="263" mass="29534">MHSDDEPEEDEAEEDPLYQLGKDRMVIGDRRLGKDFRRGFSGISSGSCSDMYLKKSRSSNALKTSVTQMPVTYKLGNNGANRKNRKEVVSAICEFFYYAGVPMHAANSLYFQKMLELVGQYGQGLIPEVMRGLNECIVRLEPDDVRRVSASTQISDFVSAKADFGTELAISTRTELDPEGLLDDWVVDAEKQAMPDDKQDILDHEDGYDYDILDYEDRNSDTRRCSLEMVTPAEVEPLEVHTNAGPATDDEADLDFLDDDLSD</sequence>
<feature type="region of interest" description="Disordered" evidence="1">
    <location>
        <begin position="234"/>
        <end position="263"/>
    </location>
</feature>
<feature type="compositionally biased region" description="Acidic residues" evidence="1">
    <location>
        <begin position="248"/>
        <end position="263"/>
    </location>
</feature>
<accession>A0A9Q1JTW6</accession>
<name>A0A9Q1JTW6_9CARY</name>
<reference evidence="2" key="1">
    <citation type="submission" date="2022-04" db="EMBL/GenBank/DDBJ databases">
        <title>Carnegiea gigantea Genome sequencing and assembly v2.</title>
        <authorList>
            <person name="Copetti D."/>
            <person name="Sanderson M.J."/>
            <person name="Burquez A."/>
            <person name="Wojciechowski M.F."/>
        </authorList>
    </citation>
    <scope>NUCLEOTIDE SEQUENCE</scope>
    <source>
        <strain evidence="2">SGP5-SGP5p</strain>
        <tissue evidence="2">Aerial part</tissue>
    </source>
</reference>